<dbReference type="Gene3D" id="3.30.760.10">
    <property type="entry name" value="RNA Cap, Translation Initiation Factor Eif4e"/>
    <property type="match status" value="1"/>
</dbReference>
<evidence type="ECO:0000256" key="6">
    <source>
        <dbReference type="RuleBase" id="RU004374"/>
    </source>
</evidence>
<dbReference type="GO" id="GO:0016281">
    <property type="term" value="C:eukaryotic translation initiation factor 4F complex"/>
    <property type="evidence" value="ECO:0007669"/>
    <property type="project" value="TreeGrafter"/>
</dbReference>
<dbReference type="EMBL" id="JAHRHY010000001">
    <property type="protein sequence ID" value="KAG9072566.1"/>
    <property type="molecule type" value="Genomic_DNA"/>
</dbReference>
<dbReference type="AlphaFoldDB" id="A0A9P8BYN6"/>
<keyword evidence="8" id="KW-1185">Reference proteome</keyword>
<evidence type="ECO:0000256" key="4">
    <source>
        <dbReference type="ARBA" id="ARBA00022884"/>
    </source>
</evidence>
<keyword evidence="5 6" id="KW-0648">Protein biosynthesis</keyword>
<evidence type="ECO:0000256" key="5">
    <source>
        <dbReference type="ARBA" id="ARBA00022917"/>
    </source>
</evidence>
<dbReference type="PANTHER" id="PTHR11960">
    <property type="entry name" value="EUKARYOTIC TRANSLATION INITIATION FACTOR 4E RELATED"/>
    <property type="match status" value="1"/>
</dbReference>
<name>A0A9P8BYN6_9FUNG</name>
<dbReference type="GO" id="GO:0000340">
    <property type="term" value="F:RNA 7-methylguanosine cap binding"/>
    <property type="evidence" value="ECO:0007669"/>
    <property type="project" value="TreeGrafter"/>
</dbReference>
<protein>
    <submittedName>
        <fullName evidence="7">Eukaryotic translation initiation factor 4E</fullName>
    </submittedName>
</protein>
<keyword evidence="3" id="KW-0810">Translation regulation</keyword>
<dbReference type="Proteomes" id="UP000707451">
    <property type="component" value="Unassembled WGS sequence"/>
</dbReference>
<comment type="similarity">
    <text evidence="1 6">Belongs to the eukaryotic initiation factor 4E family.</text>
</comment>
<comment type="caution">
    <text evidence="7">The sequence shown here is derived from an EMBL/GenBank/DDBJ whole genome shotgun (WGS) entry which is preliminary data.</text>
</comment>
<evidence type="ECO:0000256" key="1">
    <source>
        <dbReference type="ARBA" id="ARBA00009860"/>
    </source>
</evidence>
<dbReference type="GO" id="GO:0003743">
    <property type="term" value="F:translation initiation factor activity"/>
    <property type="evidence" value="ECO:0007669"/>
    <property type="project" value="UniProtKB-KW"/>
</dbReference>
<dbReference type="OrthoDB" id="590761at2759"/>
<gene>
    <name evidence="7" type="primary">TIF45_1</name>
    <name evidence="7" type="ORF">KI688_000337</name>
</gene>
<keyword evidence="4 6" id="KW-0694">RNA-binding</keyword>
<dbReference type="InterPro" id="IPR023398">
    <property type="entry name" value="TIF_eIF4e-like"/>
</dbReference>
<sequence length="241" mass="27552">MAQSDNNTLAVPAEESKYVTVFNDPVNFNAKHPLHSSWTLWFDNPGKKSNANNWEQSLKELITFDTVEDFWGVYNNIMKTCDLAISSNYHLFKQGIKPMWEDPANKRGGKWSIQLPRNKTISEIDNIWLFTMLACIGEAFEYENEVCGTVVSVRKAFFRIAVWTRSSDNQDMALSIGYAESHKLFFFLCTNDYFVPTTVLTPSLLEPTFRRTLKKAANIHGTMEFQSHHDSSSNAGKAWTV</sequence>
<dbReference type="PANTHER" id="PTHR11960:SF8">
    <property type="entry name" value="EUKARYOTIC TRANSLATION INITIATION FACTOR 4E1-RELATED"/>
    <property type="match status" value="1"/>
</dbReference>
<reference evidence="7" key="1">
    <citation type="submission" date="2021-06" db="EMBL/GenBank/DDBJ databases">
        <title>Genome Sequence of Mortierella hyaline Strain SCG-10, a Cold-Adapted, Nitrate-Reducing Fungus Isolated from Soil in Minnesota, USA.</title>
        <authorList>
            <person name="Aldossari N."/>
        </authorList>
    </citation>
    <scope>NUCLEOTIDE SEQUENCE</scope>
    <source>
        <strain evidence="7">SCG-10</strain>
    </source>
</reference>
<accession>A0A9P8BYN6</accession>
<evidence type="ECO:0000256" key="2">
    <source>
        <dbReference type="ARBA" id="ARBA00022540"/>
    </source>
</evidence>
<evidence type="ECO:0000256" key="3">
    <source>
        <dbReference type="ARBA" id="ARBA00022845"/>
    </source>
</evidence>
<dbReference type="Pfam" id="PF01652">
    <property type="entry name" value="IF4E"/>
    <property type="match status" value="1"/>
</dbReference>
<evidence type="ECO:0000313" key="8">
    <source>
        <dbReference type="Proteomes" id="UP000707451"/>
    </source>
</evidence>
<dbReference type="SUPFAM" id="SSF55418">
    <property type="entry name" value="eIF4e-like"/>
    <property type="match status" value="1"/>
</dbReference>
<dbReference type="InterPro" id="IPR001040">
    <property type="entry name" value="TIF_eIF_4E"/>
</dbReference>
<evidence type="ECO:0000313" key="7">
    <source>
        <dbReference type="EMBL" id="KAG9072566.1"/>
    </source>
</evidence>
<dbReference type="GO" id="GO:0006417">
    <property type="term" value="P:regulation of translation"/>
    <property type="evidence" value="ECO:0007669"/>
    <property type="project" value="UniProtKB-KW"/>
</dbReference>
<keyword evidence="2 6" id="KW-0396">Initiation factor</keyword>
<proteinExistence type="inferred from homology"/>
<organism evidence="7 8">
    <name type="scientific">Linnemannia hyalina</name>
    <dbReference type="NCBI Taxonomy" id="64524"/>
    <lineage>
        <taxon>Eukaryota</taxon>
        <taxon>Fungi</taxon>
        <taxon>Fungi incertae sedis</taxon>
        <taxon>Mucoromycota</taxon>
        <taxon>Mortierellomycotina</taxon>
        <taxon>Mortierellomycetes</taxon>
        <taxon>Mortierellales</taxon>
        <taxon>Mortierellaceae</taxon>
        <taxon>Linnemannia</taxon>
    </lineage>
</organism>